<dbReference type="RefSeq" id="WP_203735143.1">
    <property type="nucleotide sequence ID" value="NZ_BAAATX010000034.1"/>
</dbReference>
<reference evidence="1 2" key="1">
    <citation type="submission" date="2021-01" db="EMBL/GenBank/DDBJ databases">
        <title>Whole genome shotgun sequence of Actinoplanes durhamensis NBRC 14914.</title>
        <authorList>
            <person name="Komaki H."/>
            <person name="Tamura T."/>
        </authorList>
    </citation>
    <scope>NUCLEOTIDE SEQUENCE [LARGE SCALE GENOMIC DNA]</scope>
    <source>
        <strain evidence="1 2">NBRC 14914</strain>
    </source>
</reference>
<gene>
    <name evidence="1" type="ORF">Adu01nite_86530</name>
</gene>
<name>A0ABQ3ZBU3_9ACTN</name>
<keyword evidence="2" id="KW-1185">Reference proteome</keyword>
<sequence length="225" mass="24518">MTTTDLPTTTTALRKLAQELGLKGMGSANKATLLPAITAELERRAAAEAVIEKAGKAPKLCAICGKRRPTSKNGKDFRDQCDPCHVEAGWENTHSDGGHADILAVEEEQRTDVQRKEIDGCWVCFPELNRAKRDPRPGQARAGQVVVAKGNKAEVFKAAAEAAEYRVDIETNDANRTVATATCRDGSWIQLVWNGAAYDYPNSSAKVNGKERKVRNLAEALRLLM</sequence>
<dbReference type="Proteomes" id="UP000637628">
    <property type="component" value="Unassembled WGS sequence"/>
</dbReference>
<protein>
    <recommendedName>
        <fullName evidence="3">Rho termination factor N-terminal domain-containing protein</fullName>
    </recommendedName>
</protein>
<proteinExistence type="predicted"/>
<comment type="caution">
    <text evidence="1">The sequence shown here is derived from an EMBL/GenBank/DDBJ whole genome shotgun (WGS) entry which is preliminary data.</text>
</comment>
<organism evidence="1 2">
    <name type="scientific">Paractinoplanes durhamensis</name>
    <dbReference type="NCBI Taxonomy" id="113563"/>
    <lineage>
        <taxon>Bacteria</taxon>
        <taxon>Bacillati</taxon>
        <taxon>Actinomycetota</taxon>
        <taxon>Actinomycetes</taxon>
        <taxon>Micromonosporales</taxon>
        <taxon>Micromonosporaceae</taxon>
        <taxon>Paractinoplanes</taxon>
    </lineage>
</organism>
<evidence type="ECO:0000313" key="1">
    <source>
        <dbReference type="EMBL" id="GIE07303.1"/>
    </source>
</evidence>
<evidence type="ECO:0008006" key="3">
    <source>
        <dbReference type="Google" id="ProtNLM"/>
    </source>
</evidence>
<evidence type="ECO:0000313" key="2">
    <source>
        <dbReference type="Proteomes" id="UP000637628"/>
    </source>
</evidence>
<dbReference type="EMBL" id="BOML01000075">
    <property type="protein sequence ID" value="GIE07303.1"/>
    <property type="molecule type" value="Genomic_DNA"/>
</dbReference>
<accession>A0ABQ3ZBU3</accession>